<dbReference type="SMART" id="SM00871">
    <property type="entry name" value="AraC_E_bind"/>
    <property type="match status" value="1"/>
</dbReference>
<feature type="domain" description="HTH araC/xylS-type" evidence="4">
    <location>
        <begin position="8"/>
        <end position="106"/>
    </location>
</feature>
<dbReference type="InterPro" id="IPR029441">
    <property type="entry name" value="Cass2"/>
</dbReference>
<dbReference type="SUPFAM" id="SSF46689">
    <property type="entry name" value="Homeodomain-like"/>
    <property type="match status" value="2"/>
</dbReference>
<dbReference type="KEGG" id="psua:FLK61_26425"/>
<evidence type="ECO:0000259" key="4">
    <source>
        <dbReference type="PROSITE" id="PS01124"/>
    </source>
</evidence>
<dbReference type="GO" id="GO:0043565">
    <property type="term" value="F:sequence-specific DNA binding"/>
    <property type="evidence" value="ECO:0007669"/>
    <property type="project" value="InterPro"/>
</dbReference>
<dbReference type="Gene3D" id="3.20.80.10">
    <property type="entry name" value="Regulatory factor, effector binding domain"/>
    <property type="match status" value="1"/>
</dbReference>
<dbReference type="Pfam" id="PF14526">
    <property type="entry name" value="Cass2"/>
    <property type="match status" value="1"/>
</dbReference>
<sequence>MAWVESIQKAIEFMESNLLEDITIDSIAEQANVSSSHFQRTFAVLTEVTVGDYIRRRRLTLAGEELLRTDVKIIDLAYKYGYDTPEAFSKAFRRQHDVTPSEARKLKGKLQSYNRLVIQVSLKGAKPMKYSVVEKDAFQVDGIKREFSAVAEEENVKGIPEFWEEVNQNGTSDVLFDLNDGVVDGVLGVCGEISENQKQNQTFDYWIGTSHATSVPEGMHSFELPASKWAVFEVHGPMPVAMQQAWKRIFSEWFPSTGYEHAGTPEFELYNRDDPSSPDLYSEIWIPIK</sequence>
<protein>
    <submittedName>
        <fullName evidence="5">AraC family transcriptional regulator</fullName>
    </submittedName>
</protein>
<dbReference type="InterPro" id="IPR018060">
    <property type="entry name" value="HTH_AraC"/>
</dbReference>
<dbReference type="Proteomes" id="UP000318138">
    <property type="component" value="Chromosome"/>
</dbReference>
<name>A0A859FBU9_9BACI</name>
<dbReference type="Pfam" id="PF12833">
    <property type="entry name" value="HTH_18"/>
    <property type="match status" value="1"/>
</dbReference>
<evidence type="ECO:0000256" key="2">
    <source>
        <dbReference type="ARBA" id="ARBA00023125"/>
    </source>
</evidence>
<dbReference type="GO" id="GO:0003700">
    <property type="term" value="F:DNA-binding transcription factor activity"/>
    <property type="evidence" value="ECO:0007669"/>
    <property type="project" value="InterPro"/>
</dbReference>
<dbReference type="InterPro" id="IPR050959">
    <property type="entry name" value="MarA-like"/>
</dbReference>
<dbReference type="InterPro" id="IPR020449">
    <property type="entry name" value="Tscrpt_reg_AraC-type_HTH"/>
</dbReference>
<keyword evidence="2" id="KW-0238">DNA-binding</keyword>
<evidence type="ECO:0000313" key="6">
    <source>
        <dbReference type="Proteomes" id="UP000318138"/>
    </source>
</evidence>
<dbReference type="InterPro" id="IPR011256">
    <property type="entry name" value="Reg_factor_effector_dom_sf"/>
</dbReference>
<dbReference type="SUPFAM" id="SSF55136">
    <property type="entry name" value="Probable bacterial effector-binding domain"/>
    <property type="match status" value="1"/>
</dbReference>
<evidence type="ECO:0000256" key="1">
    <source>
        <dbReference type="ARBA" id="ARBA00023015"/>
    </source>
</evidence>
<dbReference type="PANTHER" id="PTHR47504">
    <property type="entry name" value="RIGHT ORIGIN-BINDING PROTEIN"/>
    <property type="match status" value="1"/>
</dbReference>
<dbReference type="PRINTS" id="PR00032">
    <property type="entry name" value="HTHARAC"/>
</dbReference>
<reference evidence="6" key="1">
    <citation type="submission" date="2019-07" db="EMBL/GenBank/DDBJ databases">
        <title>Bacillus alkalisoli sp. nov. isolated from saline soil.</title>
        <authorList>
            <person name="Sun J.-Q."/>
            <person name="Xu L."/>
        </authorList>
    </citation>
    <scope>NUCLEOTIDE SEQUENCE [LARGE SCALE GENOMIC DNA]</scope>
    <source>
        <strain evidence="6">M4U3P1</strain>
    </source>
</reference>
<keyword evidence="6" id="KW-1185">Reference proteome</keyword>
<dbReference type="PROSITE" id="PS01124">
    <property type="entry name" value="HTH_ARAC_FAMILY_2"/>
    <property type="match status" value="1"/>
</dbReference>
<evidence type="ECO:0000313" key="5">
    <source>
        <dbReference type="EMBL" id="QKS70298.1"/>
    </source>
</evidence>
<dbReference type="PANTHER" id="PTHR47504:SF5">
    <property type="entry name" value="RIGHT ORIGIN-BINDING PROTEIN"/>
    <property type="match status" value="1"/>
</dbReference>
<keyword evidence="1" id="KW-0805">Transcription regulation</keyword>
<dbReference type="AlphaFoldDB" id="A0A859FBU9"/>
<dbReference type="RefSeq" id="WP_176008338.1">
    <property type="nucleotide sequence ID" value="NZ_CP041372.2"/>
</dbReference>
<organism evidence="5 6">
    <name type="scientific">Paenalkalicoccus suaedae</name>
    <dbReference type="NCBI Taxonomy" id="2592382"/>
    <lineage>
        <taxon>Bacteria</taxon>
        <taxon>Bacillati</taxon>
        <taxon>Bacillota</taxon>
        <taxon>Bacilli</taxon>
        <taxon>Bacillales</taxon>
        <taxon>Bacillaceae</taxon>
        <taxon>Paenalkalicoccus</taxon>
    </lineage>
</organism>
<dbReference type="SMART" id="SM00342">
    <property type="entry name" value="HTH_ARAC"/>
    <property type="match status" value="1"/>
</dbReference>
<dbReference type="Gene3D" id="1.10.10.60">
    <property type="entry name" value="Homeodomain-like"/>
    <property type="match status" value="2"/>
</dbReference>
<evidence type="ECO:0000256" key="3">
    <source>
        <dbReference type="ARBA" id="ARBA00023163"/>
    </source>
</evidence>
<dbReference type="InterPro" id="IPR009057">
    <property type="entry name" value="Homeodomain-like_sf"/>
</dbReference>
<dbReference type="EMBL" id="CP041372">
    <property type="protein sequence ID" value="QKS70298.1"/>
    <property type="molecule type" value="Genomic_DNA"/>
</dbReference>
<accession>A0A859FBU9</accession>
<gene>
    <name evidence="5" type="ORF">FLK61_26425</name>
</gene>
<keyword evidence="3" id="KW-0804">Transcription</keyword>
<proteinExistence type="predicted"/>
<dbReference type="InterPro" id="IPR010499">
    <property type="entry name" value="AraC_E-bd"/>
</dbReference>